<protein>
    <submittedName>
        <fullName evidence="2">Uncharacterized protein</fullName>
    </submittedName>
</protein>
<sequence length="232" mass="27111">MNLFYLDEDEEQCAKAHCNKHVPKMVVETAQLLCNVHHRMEEPLESIPYKYTRSAGPSLAPMRWLMTSLDNYRWACRMGLHLSEEYTNRFGGKTHKTQAVLEWLKVNEPRGLQDIGITTPLCAMPEEYKIENDPIASYRQYYVYDKHRFAAWPEGMTPRWFSKGVEELKRKGLYNNVEIAYPTKNQKQRIVAKRVKRRNLNTEEKPRGVLKRGAEAVRTTPTRASGKRIKPL</sequence>
<dbReference type="AlphaFoldDB" id="A0A5B8MJB6"/>
<reference evidence="2 3" key="1">
    <citation type="submission" date="2018-07" db="EMBL/GenBank/DDBJ databases">
        <title>The complete nuclear genome of the prasinophyte Chloropicon primus (CCMP1205).</title>
        <authorList>
            <person name="Pombert J.-F."/>
            <person name="Otis C."/>
            <person name="Turmel M."/>
            <person name="Lemieux C."/>
        </authorList>
    </citation>
    <scope>NUCLEOTIDE SEQUENCE [LARGE SCALE GENOMIC DNA]</scope>
    <source>
        <strain evidence="2 3">CCMP1205</strain>
    </source>
</reference>
<organism evidence="2 3">
    <name type="scientific">Chloropicon primus</name>
    <dbReference type="NCBI Taxonomy" id="1764295"/>
    <lineage>
        <taxon>Eukaryota</taxon>
        <taxon>Viridiplantae</taxon>
        <taxon>Chlorophyta</taxon>
        <taxon>Chloropicophyceae</taxon>
        <taxon>Chloropicales</taxon>
        <taxon>Chloropicaceae</taxon>
        <taxon>Chloropicon</taxon>
    </lineage>
</organism>
<accession>A0A5B8MJB6</accession>
<keyword evidence="3" id="KW-1185">Reference proteome</keyword>
<gene>
    <name evidence="2" type="ORF">A3770_04p30810</name>
</gene>
<evidence type="ECO:0000256" key="1">
    <source>
        <dbReference type="SAM" id="MobiDB-lite"/>
    </source>
</evidence>
<feature type="region of interest" description="Disordered" evidence="1">
    <location>
        <begin position="201"/>
        <end position="232"/>
    </location>
</feature>
<dbReference type="Proteomes" id="UP000316726">
    <property type="component" value="Chromosome 4"/>
</dbReference>
<evidence type="ECO:0000313" key="2">
    <source>
        <dbReference type="EMBL" id="QDZ20563.1"/>
    </source>
</evidence>
<proteinExistence type="predicted"/>
<dbReference type="OrthoDB" id="416380at2759"/>
<name>A0A5B8MJB6_9CHLO</name>
<evidence type="ECO:0000313" key="3">
    <source>
        <dbReference type="Proteomes" id="UP000316726"/>
    </source>
</evidence>
<feature type="compositionally biased region" description="Basic and acidic residues" evidence="1">
    <location>
        <begin position="201"/>
        <end position="215"/>
    </location>
</feature>
<dbReference type="EMBL" id="CP031037">
    <property type="protein sequence ID" value="QDZ20563.1"/>
    <property type="molecule type" value="Genomic_DNA"/>
</dbReference>